<evidence type="ECO:0000259" key="2">
    <source>
        <dbReference type="Pfam" id="PF07859"/>
    </source>
</evidence>
<proteinExistence type="predicted"/>
<accession>A0ABP7ER09</accession>
<evidence type="ECO:0000256" key="1">
    <source>
        <dbReference type="ARBA" id="ARBA00022801"/>
    </source>
</evidence>
<comment type="caution">
    <text evidence="3">The sequence shown here is derived from an EMBL/GenBank/DDBJ whole genome shotgun (WGS) entry which is preliminary data.</text>
</comment>
<dbReference type="InterPro" id="IPR029058">
    <property type="entry name" value="AB_hydrolase_fold"/>
</dbReference>
<dbReference type="SUPFAM" id="SSF53474">
    <property type="entry name" value="alpha/beta-Hydrolases"/>
    <property type="match status" value="1"/>
</dbReference>
<gene>
    <name evidence="3" type="ORF">GCM10022378_08230</name>
</gene>
<dbReference type="Gene3D" id="3.40.50.1820">
    <property type="entry name" value="alpha/beta hydrolase"/>
    <property type="match status" value="1"/>
</dbReference>
<keyword evidence="4" id="KW-1185">Reference proteome</keyword>
<dbReference type="PANTHER" id="PTHR48081">
    <property type="entry name" value="AB HYDROLASE SUPERFAMILY PROTEIN C4A8.06C"/>
    <property type="match status" value="1"/>
</dbReference>
<dbReference type="Pfam" id="PF07859">
    <property type="entry name" value="Abhydrolase_3"/>
    <property type="match status" value="1"/>
</dbReference>
<dbReference type="InterPro" id="IPR013094">
    <property type="entry name" value="AB_hydrolase_3"/>
</dbReference>
<name>A0ABP7ER09_9STAP</name>
<evidence type="ECO:0000313" key="3">
    <source>
        <dbReference type="EMBL" id="GAA3720613.1"/>
    </source>
</evidence>
<dbReference type="GO" id="GO:0016787">
    <property type="term" value="F:hydrolase activity"/>
    <property type="evidence" value="ECO:0007669"/>
    <property type="project" value="UniProtKB-KW"/>
</dbReference>
<dbReference type="Proteomes" id="UP001500920">
    <property type="component" value="Unassembled WGS sequence"/>
</dbReference>
<dbReference type="InterPro" id="IPR050300">
    <property type="entry name" value="GDXG_lipolytic_enzyme"/>
</dbReference>
<sequence length="328" mass="37271">MKDVLKASAVLAGVGVLSYSVRALLVEERSIGSKLAEDIIRFVNFDLEDVDEKMLADNFKENRKEHKIPEGILRSEIDISQQAGMKVYRMQPRQKHGSRRVLYLHGGGYIHQPSLFHWMFLDRMVEDTGLEFIVPIYPKTPEFTYDDAYDAVDQLYRELLDEDPEVPVLMGDSAGGGLALGFAQWLASMQLPKPHGLILISPWLDVTMTHPEMKKYAALDPMLKPDNLKVIGRIWAGNADPTYYKVSPIYGSLEGLPKIHLFVGEHEVCLPDARKFAGMLEAAGAPYSYYEYPKMNHVFPQYPIREGAHARRQMQEILKDWGQVAYNV</sequence>
<dbReference type="RefSeq" id="WP_344701702.1">
    <property type="nucleotide sequence ID" value="NZ_BAABCK010000017.1"/>
</dbReference>
<evidence type="ECO:0000313" key="4">
    <source>
        <dbReference type="Proteomes" id="UP001500920"/>
    </source>
</evidence>
<dbReference type="PANTHER" id="PTHR48081:SF8">
    <property type="entry name" value="ALPHA_BETA HYDROLASE FOLD-3 DOMAIN-CONTAINING PROTEIN-RELATED"/>
    <property type="match status" value="1"/>
</dbReference>
<organism evidence="3 4">
    <name type="scientific">Salinicoccus jeotgali</name>
    <dbReference type="NCBI Taxonomy" id="381634"/>
    <lineage>
        <taxon>Bacteria</taxon>
        <taxon>Bacillati</taxon>
        <taxon>Bacillota</taxon>
        <taxon>Bacilli</taxon>
        <taxon>Bacillales</taxon>
        <taxon>Staphylococcaceae</taxon>
        <taxon>Salinicoccus</taxon>
    </lineage>
</organism>
<feature type="domain" description="Alpha/beta hydrolase fold-3" evidence="2">
    <location>
        <begin position="101"/>
        <end position="300"/>
    </location>
</feature>
<dbReference type="EMBL" id="BAABCK010000017">
    <property type="protein sequence ID" value="GAA3720613.1"/>
    <property type="molecule type" value="Genomic_DNA"/>
</dbReference>
<keyword evidence="1 3" id="KW-0378">Hydrolase</keyword>
<protein>
    <submittedName>
        <fullName evidence="3">Alpha/beta hydrolase</fullName>
    </submittedName>
</protein>
<reference evidence="4" key="1">
    <citation type="journal article" date="2019" name="Int. J. Syst. Evol. Microbiol.">
        <title>The Global Catalogue of Microorganisms (GCM) 10K type strain sequencing project: providing services to taxonomists for standard genome sequencing and annotation.</title>
        <authorList>
            <consortium name="The Broad Institute Genomics Platform"/>
            <consortium name="The Broad Institute Genome Sequencing Center for Infectious Disease"/>
            <person name="Wu L."/>
            <person name="Ma J."/>
        </authorList>
    </citation>
    <scope>NUCLEOTIDE SEQUENCE [LARGE SCALE GENOMIC DNA]</scope>
    <source>
        <strain evidence="4">JCM 16981</strain>
    </source>
</reference>